<dbReference type="PIRSF" id="PIRSF006076">
    <property type="entry name" value="OM_assembly_OMP85"/>
    <property type="match status" value="1"/>
</dbReference>
<dbReference type="Gene3D" id="2.40.160.50">
    <property type="entry name" value="membrane protein fhac: a member of the omp85/tpsb transporter family"/>
    <property type="match status" value="1"/>
</dbReference>
<proteinExistence type="predicted"/>
<evidence type="ECO:0000256" key="5">
    <source>
        <dbReference type="ARBA" id="ARBA00022737"/>
    </source>
</evidence>
<keyword evidence="2" id="KW-1134">Transmembrane beta strand</keyword>
<dbReference type="Gene3D" id="3.10.20.310">
    <property type="entry name" value="membrane protein fhac"/>
    <property type="match status" value="5"/>
</dbReference>
<organism evidence="9">
    <name type="scientific">hydrothermal vent metagenome</name>
    <dbReference type="NCBI Taxonomy" id="652676"/>
    <lineage>
        <taxon>unclassified sequences</taxon>
        <taxon>metagenomes</taxon>
        <taxon>ecological metagenomes</taxon>
    </lineage>
</organism>
<dbReference type="InterPro" id="IPR000184">
    <property type="entry name" value="Bac_surfAg_D15"/>
</dbReference>
<keyword evidence="6" id="KW-0472">Membrane</keyword>
<name>A0A1W1BK37_9ZZZZ</name>
<dbReference type="Pfam" id="PF01103">
    <property type="entry name" value="Omp85"/>
    <property type="match status" value="1"/>
</dbReference>
<keyword evidence="7" id="KW-0998">Cell outer membrane</keyword>
<dbReference type="PANTHER" id="PTHR12815:SF23">
    <property type="entry name" value="OUTER MEMBRANE PROTEIN ASSEMBLY FACTOR BAMA"/>
    <property type="match status" value="1"/>
</dbReference>
<evidence type="ECO:0000259" key="8">
    <source>
        <dbReference type="PROSITE" id="PS51779"/>
    </source>
</evidence>
<evidence type="ECO:0000313" key="9">
    <source>
        <dbReference type="EMBL" id="SFV53877.1"/>
    </source>
</evidence>
<dbReference type="GO" id="GO:0071709">
    <property type="term" value="P:membrane assembly"/>
    <property type="evidence" value="ECO:0007669"/>
    <property type="project" value="InterPro"/>
</dbReference>
<accession>A0A1W1BK37</accession>
<dbReference type="PROSITE" id="PS51779">
    <property type="entry name" value="POTRA"/>
    <property type="match status" value="2"/>
</dbReference>
<dbReference type="NCBIfam" id="TIGR03303">
    <property type="entry name" value="OM_YaeT"/>
    <property type="match status" value="1"/>
</dbReference>
<evidence type="ECO:0000256" key="7">
    <source>
        <dbReference type="ARBA" id="ARBA00023237"/>
    </source>
</evidence>
<dbReference type="Pfam" id="PF07244">
    <property type="entry name" value="POTRA"/>
    <property type="match status" value="5"/>
</dbReference>
<keyword evidence="3" id="KW-0812">Transmembrane</keyword>
<protein>
    <submittedName>
        <fullName evidence="9">Outer membrane protein assembly factor YaeT</fullName>
    </submittedName>
</protein>
<dbReference type="GO" id="GO:0019867">
    <property type="term" value="C:outer membrane"/>
    <property type="evidence" value="ECO:0007669"/>
    <property type="project" value="InterPro"/>
</dbReference>
<evidence type="ECO:0000256" key="2">
    <source>
        <dbReference type="ARBA" id="ARBA00022452"/>
    </source>
</evidence>
<dbReference type="InterPro" id="IPR010827">
    <property type="entry name" value="BamA/TamA_POTRA"/>
</dbReference>
<dbReference type="AlphaFoldDB" id="A0A1W1BK37"/>
<comment type="subcellular location">
    <subcellularLocation>
        <location evidence="1">Membrane</location>
    </subcellularLocation>
</comment>
<dbReference type="PANTHER" id="PTHR12815">
    <property type="entry name" value="SORTING AND ASSEMBLY MACHINERY SAMM50 PROTEIN FAMILY MEMBER"/>
    <property type="match status" value="1"/>
</dbReference>
<keyword evidence="4" id="KW-0732">Signal</keyword>
<dbReference type="InterPro" id="IPR034746">
    <property type="entry name" value="POTRA"/>
</dbReference>
<evidence type="ECO:0000256" key="3">
    <source>
        <dbReference type="ARBA" id="ARBA00022692"/>
    </source>
</evidence>
<keyword evidence="5" id="KW-0677">Repeat</keyword>
<feature type="domain" description="POTRA" evidence="8">
    <location>
        <begin position="20"/>
        <end position="87"/>
    </location>
</feature>
<dbReference type="InterPro" id="IPR039910">
    <property type="entry name" value="D15-like"/>
</dbReference>
<sequence>MMIRKIALSWMVIGSLLLAQKITNIKFEGLAHLSKSVAYEVAGIRPGDNVTSEQIDDSVKNFYDQGYFEDVWVEQKGSTLIYHFNEKRAIAKVKVTGYGDDGKKLLEGAGIKKGDLYDVMRIEQAKKAMQAALEAKGNYDSVIDVTTKPVGKHAVAVTFDVNKGEKIKIKKINFIGAKALSKSELEHNLVNQQEDALGFIPIFFHNGEVKVDQLPYDAYRVKETYMEHGYLDAYVSKPLMRVDYSSYTAEVDYQIKEGKQYRLGKISISQSIPGLKTENLLSDLDLRSGKVFNITKMRKDIKMLENKAGNLGYAYAKVTPNMHKDPQKGIVDIQYIITPGQKVKIGDVLISGNDETKDRVIRRYIYLAPGDLYSSTDLKESINALKRTGFFEKVDIQTQRISEDKVNLLVKVKETQTGTISAGGGYGSYEGLMVNASISDRNFLGTGINTTLGFEFSKVSKNYNLSFVNPRVWDSRYSLGLSLYKRKYEYNYDQTDGYTIDQLGGSVNVGREFWRHFYASVGVGYVDNQSEYSESYLESVNSISNQFYNDQYRKASGFASLKFDNTDDYLLPREGYIASVAGEFSKMDGDMTPENLARGYTKFDSFTKVNARFGAFYGMEDLIDYDLILRFKARYTKIFSLDDEYIPIAEKLFMGGVGSVRGYNPYSLSPDVIGKGGIPGYPGSRIGGTERESASFEANIPLSDAAKMRLSFFYDIGRISTDAVRSGVSPSGQVEYIDFNNPDQSYYGASVVRSSTGAVVEWQSPFGAINLIFSYAINPDEYDDTATFEFSMGNQF</sequence>
<feature type="domain" description="POTRA" evidence="8">
    <location>
        <begin position="343"/>
        <end position="415"/>
    </location>
</feature>
<gene>
    <name evidence="9" type="ORF">MNB_SV-10-915</name>
</gene>
<dbReference type="EMBL" id="FPHL01000005">
    <property type="protein sequence ID" value="SFV53877.1"/>
    <property type="molecule type" value="Genomic_DNA"/>
</dbReference>
<evidence type="ECO:0000256" key="1">
    <source>
        <dbReference type="ARBA" id="ARBA00004370"/>
    </source>
</evidence>
<reference evidence="9" key="1">
    <citation type="submission" date="2016-10" db="EMBL/GenBank/DDBJ databases">
        <authorList>
            <person name="de Groot N.N."/>
        </authorList>
    </citation>
    <scope>NUCLEOTIDE SEQUENCE</scope>
</reference>
<evidence type="ECO:0000256" key="6">
    <source>
        <dbReference type="ARBA" id="ARBA00023136"/>
    </source>
</evidence>
<evidence type="ECO:0000256" key="4">
    <source>
        <dbReference type="ARBA" id="ARBA00022729"/>
    </source>
</evidence>
<dbReference type="InterPro" id="IPR023707">
    <property type="entry name" value="OM_assembly_BamA"/>
</dbReference>